<keyword evidence="2" id="KW-1133">Transmembrane helix</keyword>
<feature type="region of interest" description="Disordered" evidence="1">
    <location>
        <begin position="157"/>
        <end position="187"/>
    </location>
</feature>
<feature type="compositionally biased region" description="Acidic residues" evidence="1">
    <location>
        <begin position="162"/>
        <end position="187"/>
    </location>
</feature>
<feature type="region of interest" description="Disordered" evidence="1">
    <location>
        <begin position="483"/>
        <end position="502"/>
    </location>
</feature>
<keyword evidence="2" id="KW-0472">Membrane</keyword>
<dbReference type="OrthoDB" id="5420214at2759"/>
<feature type="region of interest" description="Disordered" evidence="1">
    <location>
        <begin position="1"/>
        <end position="123"/>
    </location>
</feature>
<feature type="compositionally biased region" description="Pro residues" evidence="1">
    <location>
        <begin position="390"/>
        <end position="400"/>
    </location>
</feature>
<feature type="region of interest" description="Disordered" evidence="1">
    <location>
        <begin position="334"/>
        <end position="407"/>
    </location>
</feature>
<feature type="compositionally biased region" description="Basic residues" evidence="1">
    <location>
        <begin position="483"/>
        <end position="493"/>
    </location>
</feature>
<feature type="compositionally biased region" description="Low complexity" evidence="1">
    <location>
        <begin position="42"/>
        <end position="77"/>
    </location>
</feature>
<protein>
    <submittedName>
        <fullName evidence="3">Uncharacterized protein</fullName>
    </submittedName>
</protein>
<evidence type="ECO:0000313" key="4">
    <source>
        <dbReference type="Proteomes" id="UP000091918"/>
    </source>
</evidence>
<gene>
    <name evidence="3" type="ORF">ACJ72_06298</name>
</gene>
<feature type="transmembrane region" description="Helical" evidence="2">
    <location>
        <begin position="224"/>
        <end position="246"/>
    </location>
</feature>
<evidence type="ECO:0000313" key="3">
    <source>
        <dbReference type="EMBL" id="OAX79385.1"/>
    </source>
</evidence>
<keyword evidence="4" id="KW-1185">Reference proteome</keyword>
<dbReference type="EMBL" id="LGUA01001042">
    <property type="protein sequence ID" value="OAX79385.1"/>
    <property type="molecule type" value="Genomic_DNA"/>
</dbReference>
<accession>A0A1B7NRH3</accession>
<organism evidence="3 4">
    <name type="scientific">Emergomyces africanus</name>
    <dbReference type="NCBI Taxonomy" id="1955775"/>
    <lineage>
        <taxon>Eukaryota</taxon>
        <taxon>Fungi</taxon>
        <taxon>Dikarya</taxon>
        <taxon>Ascomycota</taxon>
        <taxon>Pezizomycotina</taxon>
        <taxon>Eurotiomycetes</taxon>
        <taxon>Eurotiomycetidae</taxon>
        <taxon>Onygenales</taxon>
        <taxon>Ajellomycetaceae</taxon>
        <taxon>Emergomyces</taxon>
    </lineage>
</organism>
<comment type="caution">
    <text evidence="3">The sequence shown here is derived from an EMBL/GenBank/DDBJ whole genome shotgun (WGS) entry which is preliminary data.</text>
</comment>
<feature type="compositionally biased region" description="Low complexity" evidence="1">
    <location>
        <begin position="24"/>
        <end position="34"/>
    </location>
</feature>
<reference evidence="3 4" key="1">
    <citation type="submission" date="2015-07" db="EMBL/GenBank/DDBJ databases">
        <title>Emmonsia species relationships and genome sequence.</title>
        <authorList>
            <person name="Cuomo C.A."/>
            <person name="Schwartz I.S."/>
            <person name="Kenyon C."/>
            <person name="de Hoog G.S."/>
            <person name="Govender N.P."/>
            <person name="Botha A."/>
            <person name="Moreno L."/>
            <person name="de Vries M."/>
            <person name="Munoz J.F."/>
            <person name="Stielow J.B."/>
        </authorList>
    </citation>
    <scope>NUCLEOTIDE SEQUENCE [LARGE SCALE GENOMIC DNA]</scope>
    <source>
        <strain evidence="3 4">CBS 136260</strain>
    </source>
</reference>
<evidence type="ECO:0000256" key="2">
    <source>
        <dbReference type="SAM" id="Phobius"/>
    </source>
</evidence>
<sequence>MASSNPYCRPEDHNHHFHNPPQPSSSDTDNSHSSHLSHSHLQHSLNNKGNNHDNNNNASSYNPRRDSNSNSNTNSNDKCGLILDPPQSMRDEEKDHRQPAQAHGIQPITTPPPASMLGQTPSIIPDQYQTKGEVGWSHGRGVLMSGHSSPFQHRVLGRHSDEEDDGDGRDGNDYDDYDDAATDKGEDDIERVNEDVDGLDVVRSTETENAFFILLHLSFLVPPFTLIAALYSLGVLLYVLIFALPLRLCTPSTFLKHPLSAHICSILLPLLRNHQRLIALGPRTLSSSSSSSRRNGRSHCSRYCKRSRKNGDIESTHPYDTIDVNCYHQKNITSTTTTTTSPTTTTPTTTIPHDTHLHTNKDTNTNTNTNTKGTTPASSITPSPFQSSTPPSPTPMPMPMPTKNTTSTTITTHSPLLLFLIHLVSPLLIPPLLLASWIAASFWVFTMILGNPDGMEWRDDGRVAVLGVRNWWWSWLCWPRRGRGRRKGRRGKVKEKGRERDC</sequence>
<feature type="compositionally biased region" description="Low complexity" evidence="1">
    <location>
        <begin position="334"/>
        <end position="350"/>
    </location>
</feature>
<feature type="transmembrane region" description="Helical" evidence="2">
    <location>
        <begin position="416"/>
        <end position="449"/>
    </location>
</feature>
<feature type="compositionally biased region" description="Low complexity" evidence="1">
    <location>
        <begin position="362"/>
        <end position="389"/>
    </location>
</feature>
<feature type="compositionally biased region" description="Basic and acidic residues" evidence="1">
    <location>
        <begin position="89"/>
        <end position="98"/>
    </location>
</feature>
<keyword evidence="2" id="KW-0812">Transmembrane</keyword>
<dbReference type="Proteomes" id="UP000091918">
    <property type="component" value="Unassembled WGS sequence"/>
</dbReference>
<feature type="compositionally biased region" description="Basic residues" evidence="1">
    <location>
        <begin position="294"/>
        <end position="303"/>
    </location>
</feature>
<name>A0A1B7NRH3_9EURO</name>
<evidence type="ECO:0000256" key="1">
    <source>
        <dbReference type="SAM" id="MobiDB-lite"/>
    </source>
</evidence>
<proteinExistence type="predicted"/>
<dbReference type="AlphaFoldDB" id="A0A1B7NRH3"/>
<feature type="region of interest" description="Disordered" evidence="1">
    <location>
        <begin position="284"/>
        <end position="303"/>
    </location>
</feature>